<dbReference type="Proteomes" id="UP001501777">
    <property type="component" value="Unassembled WGS sequence"/>
</dbReference>
<name>A0ABN3LGR0_STRLO</name>
<organism evidence="1 2">
    <name type="scientific">Streptomyces longisporus</name>
    <dbReference type="NCBI Taxonomy" id="1948"/>
    <lineage>
        <taxon>Bacteria</taxon>
        <taxon>Bacillati</taxon>
        <taxon>Actinomycetota</taxon>
        <taxon>Actinomycetes</taxon>
        <taxon>Kitasatosporales</taxon>
        <taxon>Streptomycetaceae</taxon>
        <taxon>Streptomyces</taxon>
    </lineage>
</organism>
<dbReference type="EMBL" id="BAAASG010000006">
    <property type="protein sequence ID" value="GAA2484003.1"/>
    <property type="molecule type" value="Genomic_DNA"/>
</dbReference>
<protein>
    <submittedName>
        <fullName evidence="1">Uncharacterized protein</fullName>
    </submittedName>
</protein>
<accession>A0ABN3LGR0</accession>
<reference evidence="1 2" key="1">
    <citation type="journal article" date="2019" name="Int. J. Syst. Evol. Microbiol.">
        <title>The Global Catalogue of Microorganisms (GCM) 10K type strain sequencing project: providing services to taxonomists for standard genome sequencing and annotation.</title>
        <authorList>
            <consortium name="The Broad Institute Genomics Platform"/>
            <consortium name="The Broad Institute Genome Sequencing Center for Infectious Disease"/>
            <person name="Wu L."/>
            <person name="Ma J."/>
        </authorList>
    </citation>
    <scope>NUCLEOTIDE SEQUENCE [LARGE SCALE GENOMIC DNA]</scope>
    <source>
        <strain evidence="1 2">JCM 4395</strain>
    </source>
</reference>
<comment type="caution">
    <text evidence="1">The sequence shown here is derived from an EMBL/GenBank/DDBJ whole genome shotgun (WGS) entry which is preliminary data.</text>
</comment>
<evidence type="ECO:0000313" key="2">
    <source>
        <dbReference type="Proteomes" id="UP001501777"/>
    </source>
</evidence>
<gene>
    <name evidence="1" type="ORF">GCM10010276_22060</name>
</gene>
<proteinExistence type="predicted"/>
<evidence type="ECO:0000313" key="1">
    <source>
        <dbReference type="EMBL" id="GAA2484003.1"/>
    </source>
</evidence>
<keyword evidence="2" id="KW-1185">Reference proteome</keyword>
<sequence length="79" mass="8615">MSELSSICSAESAPLNARAVRPCSAAVSGMARRFVQGVCRQWLLRARTVQGRARKRAGDADRPRCTSGDVEVRPVWLSV</sequence>